<keyword evidence="10 15" id="KW-0560">Oxidoreductase</keyword>
<dbReference type="GO" id="GO:0005789">
    <property type="term" value="C:endoplasmic reticulum membrane"/>
    <property type="evidence" value="ECO:0007669"/>
    <property type="project" value="UniProtKB-SubCell"/>
</dbReference>
<dbReference type="PRINTS" id="PR00463">
    <property type="entry name" value="EP450I"/>
</dbReference>
<evidence type="ECO:0000256" key="1">
    <source>
        <dbReference type="ARBA" id="ARBA00001971"/>
    </source>
</evidence>
<dbReference type="GO" id="GO:0004497">
    <property type="term" value="F:monooxygenase activity"/>
    <property type="evidence" value="ECO:0007669"/>
    <property type="project" value="UniProtKB-KW"/>
</dbReference>
<keyword evidence="11 14" id="KW-0408">Iron</keyword>
<comment type="subcellular location">
    <subcellularLocation>
        <location evidence="4">Endoplasmic reticulum membrane</location>
        <topology evidence="4">Peripheral membrane protein</topology>
    </subcellularLocation>
    <subcellularLocation>
        <location evidence="3">Microsome membrane</location>
        <topology evidence="3">Peripheral membrane protein</topology>
    </subcellularLocation>
</comment>
<comment type="similarity">
    <text evidence="5 15">Belongs to the cytochrome P450 family.</text>
</comment>
<dbReference type="Proteomes" id="UP001153714">
    <property type="component" value="Chromosome 13"/>
</dbReference>
<dbReference type="SUPFAM" id="SSF48264">
    <property type="entry name" value="Cytochrome P450"/>
    <property type="match status" value="1"/>
</dbReference>
<comment type="function">
    <text evidence="2">May be involved in the metabolism of insect hormones and in the breakdown of synthetic insecticides.</text>
</comment>
<dbReference type="GO" id="GO:0016705">
    <property type="term" value="F:oxidoreductase activity, acting on paired donors, with incorporation or reduction of molecular oxygen"/>
    <property type="evidence" value="ECO:0007669"/>
    <property type="project" value="InterPro"/>
</dbReference>
<evidence type="ECO:0000256" key="14">
    <source>
        <dbReference type="PIRSR" id="PIRSR602401-1"/>
    </source>
</evidence>
<evidence type="ECO:0000256" key="2">
    <source>
        <dbReference type="ARBA" id="ARBA00003690"/>
    </source>
</evidence>
<keyword evidence="7 14" id="KW-0479">Metal-binding</keyword>
<evidence type="ECO:0000256" key="11">
    <source>
        <dbReference type="ARBA" id="ARBA00023004"/>
    </source>
</evidence>
<dbReference type="CDD" id="cd20628">
    <property type="entry name" value="CYP4"/>
    <property type="match status" value="1"/>
</dbReference>
<feature type="binding site" description="axial binding residue" evidence="14">
    <location>
        <position position="450"/>
    </location>
    <ligand>
        <name>heme</name>
        <dbReference type="ChEBI" id="CHEBI:30413"/>
    </ligand>
    <ligandPart>
        <name>Fe</name>
        <dbReference type="ChEBI" id="CHEBI:18248"/>
    </ligandPart>
</feature>
<dbReference type="PANTHER" id="PTHR24291:SF189">
    <property type="entry name" value="CYTOCHROME P450 4C3-RELATED"/>
    <property type="match status" value="1"/>
</dbReference>
<evidence type="ECO:0000256" key="4">
    <source>
        <dbReference type="ARBA" id="ARBA00004406"/>
    </source>
</evidence>
<keyword evidence="13" id="KW-0472">Membrane</keyword>
<dbReference type="GO" id="GO:0020037">
    <property type="term" value="F:heme binding"/>
    <property type="evidence" value="ECO:0007669"/>
    <property type="project" value="InterPro"/>
</dbReference>
<evidence type="ECO:0000256" key="7">
    <source>
        <dbReference type="ARBA" id="ARBA00022723"/>
    </source>
</evidence>
<evidence type="ECO:0000256" key="6">
    <source>
        <dbReference type="ARBA" id="ARBA00022617"/>
    </source>
</evidence>
<dbReference type="AlphaFoldDB" id="A0A9N9QX73"/>
<dbReference type="InterPro" id="IPR001128">
    <property type="entry name" value="Cyt_P450"/>
</dbReference>
<dbReference type="EMBL" id="OU893344">
    <property type="protein sequence ID" value="CAG9785188.1"/>
    <property type="molecule type" value="Genomic_DNA"/>
</dbReference>
<evidence type="ECO:0000313" key="16">
    <source>
        <dbReference type="EMBL" id="CAG9785188.1"/>
    </source>
</evidence>
<dbReference type="InterPro" id="IPR050196">
    <property type="entry name" value="Cytochrome_P450_Monoox"/>
</dbReference>
<sequence>MILSLCCIAFTLWVIAFRYRRRQVYKLASKIPPPTKEMPVIGIAHTFIGDTEDIMNKLKDYSYAAMAHQGMIRGWLNHILYFLIVDPVDIEMALKTCMEKDDLHRFIRNIIGNGGIFAPVSIWRRRRKILVPAFSPKIVESFVDIFAEQTEVMTNKLNEQTKKGNFSVWPFISTYTLDAVSQTAMGVRVYAQSNPQSPFLLSMTRALHLACQRIFHLWLQPDWIYKFFPQYIEHQACLKQMHDFTDEVIRKKRAALKIESQNKSEADIAYDLDDYKKKSFLDHLITLSSKSDKGYTDRELREEVLTLTIAGTDTSAVAICYTLKMLAQYPDVQQRVYEEIYDIFGTSDRKLVKEDLLQMKFLERVVKETLRLFPPVPFIIRKIEENVTLPSGKVLPAGSGLVISIWGIHRDPKYWGPDAEKFDPDRFSPERLNLKHVCSFMPFSQGPRNCLGYQYALMSIKTALSSIVRKFVIVPDPQNSDVPKIRVKLDVMMKDVDGYQIALERRIPPSTTTVITN</sequence>
<keyword evidence="8" id="KW-0256">Endoplasmic reticulum</keyword>
<comment type="cofactor">
    <cofactor evidence="1 14">
        <name>heme</name>
        <dbReference type="ChEBI" id="CHEBI:30413"/>
    </cofactor>
</comment>
<dbReference type="PROSITE" id="PS00086">
    <property type="entry name" value="CYTOCHROME_P450"/>
    <property type="match status" value="1"/>
</dbReference>
<accession>A0A9N9QX73</accession>
<evidence type="ECO:0000256" key="10">
    <source>
        <dbReference type="ARBA" id="ARBA00023002"/>
    </source>
</evidence>
<organism evidence="16 17">
    <name type="scientific">Diatraea saccharalis</name>
    <name type="common">sugarcane borer</name>
    <dbReference type="NCBI Taxonomy" id="40085"/>
    <lineage>
        <taxon>Eukaryota</taxon>
        <taxon>Metazoa</taxon>
        <taxon>Ecdysozoa</taxon>
        <taxon>Arthropoda</taxon>
        <taxon>Hexapoda</taxon>
        <taxon>Insecta</taxon>
        <taxon>Pterygota</taxon>
        <taxon>Neoptera</taxon>
        <taxon>Endopterygota</taxon>
        <taxon>Lepidoptera</taxon>
        <taxon>Glossata</taxon>
        <taxon>Ditrysia</taxon>
        <taxon>Pyraloidea</taxon>
        <taxon>Crambidae</taxon>
        <taxon>Crambinae</taxon>
        <taxon>Diatraea</taxon>
    </lineage>
</organism>
<dbReference type="PRINTS" id="PR00385">
    <property type="entry name" value="P450"/>
</dbReference>
<evidence type="ECO:0000256" key="9">
    <source>
        <dbReference type="ARBA" id="ARBA00022848"/>
    </source>
</evidence>
<evidence type="ECO:0000256" key="13">
    <source>
        <dbReference type="ARBA" id="ARBA00023136"/>
    </source>
</evidence>
<protein>
    <recommendedName>
        <fullName evidence="18">Cytochrome P450</fullName>
    </recommendedName>
</protein>
<name>A0A9N9QX73_9NEOP</name>
<evidence type="ECO:0000256" key="15">
    <source>
        <dbReference type="RuleBase" id="RU000461"/>
    </source>
</evidence>
<evidence type="ECO:0008006" key="18">
    <source>
        <dbReference type="Google" id="ProtNLM"/>
    </source>
</evidence>
<proteinExistence type="inferred from homology"/>
<dbReference type="Gene3D" id="1.10.630.10">
    <property type="entry name" value="Cytochrome P450"/>
    <property type="match status" value="1"/>
</dbReference>
<evidence type="ECO:0000313" key="17">
    <source>
        <dbReference type="Proteomes" id="UP001153714"/>
    </source>
</evidence>
<keyword evidence="6 14" id="KW-0349">Heme</keyword>
<gene>
    <name evidence="16" type="ORF">DIATSA_LOCUS3242</name>
</gene>
<keyword evidence="17" id="KW-1185">Reference proteome</keyword>
<dbReference type="PANTHER" id="PTHR24291">
    <property type="entry name" value="CYTOCHROME P450 FAMILY 4"/>
    <property type="match status" value="1"/>
</dbReference>
<dbReference type="InterPro" id="IPR002401">
    <property type="entry name" value="Cyt_P450_E_grp-I"/>
</dbReference>
<reference evidence="16" key="2">
    <citation type="submission" date="2022-10" db="EMBL/GenBank/DDBJ databases">
        <authorList>
            <consortium name="ENA_rothamsted_submissions"/>
            <consortium name="culmorum"/>
            <person name="King R."/>
        </authorList>
    </citation>
    <scope>NUCLEOTIDE SEQUENCE</scope>
</reference>
<dbReference type="GO" id="GO:0005506">
    <property type="term" value="F:iron ion binding"/>
    <property type="evidence" value="ECO:0007669"/>
    <property type="project" value="InterPro"/>
</dbReference>
<evidence type="ECO:0000256" key="8">
    <source>
        <dbReference type="ARBA" id="ARBA00022824"/>
    </source>
</evidence>
<keyword evidence="9" id="KW-0492">Microsome</keyword>
<dbReference type="Pfam" id="PF00067">
    <property type="entry name" value="p450"/>
    <property type="match status" value="1"/>
</dbReference>
<dbReference type="OrthoDB" id="1470350at2759"/>
<reference evidence="16" key="1">
    <citation type="submission" date="2021-12" db="EMBL/GenBank/DDBJ databases">
        <authorList>
            <person name="King R."/>
        </authorList>
    </citation>
    <scope>NUCLEOTIDE SEQUENCE</scope>
</reference>
<dbReference type="InterPro" id="IPR036396">
    <property type="entry name" value="Cyt_P450_sf"/>
</dbReference>
<evidence type="ECO:0000256" key="3">
    <source>
        <dbReference type="ARBA" id="ARBA00004174"/>
    </source>
</evidence>
<dbReference type="InterPro" id="IPR017972">
    <property type="entry name" value="Cyt_P450_CS"/>
</dbReference>
<evidence type="ECO:0000256" key="5">
    <source>
        <dbReference type="ARBA" id="ARBA00010617"/>
    </source>
</evidence>
<keyword evidence="12 15" id="KW-0503">Monooxygenase</keyword>
<evidence type="ECO:0000256" key="12">
    <source>
        <dbReference type="ARBA" id="ARBA00023033"/>
    </source>
</evidence>